<reference evidence="1 2" key="1">
    <citation type="submission" date="2017-12" db="EMBL/GenBank/DDBJ databases">
        <title>Complete genome sequence of Spiroplasma monobiae MQ-1 (ATCC 33825).</title>
        <authorList>
            <person name="Tsai Y.-M."/>
            <person name="Lo W.-S."/>
            <person name="Wu P.-S."/>
            <person name="Cho S.-T."/>
            <person name="Kuo C.-H."/>
        </authorList>
    </citation>
    <scope>NUCLEOTIDE SEQUENCE [LARGE SCALE GENOMIC DNA]</scope>
    <source>
        <strain evidence="1 2">MQ-1</strain>
    </source>
</reference>
<organism evidence="1 2">
    <name type="scientific">Spiroplasma monobiae MQ-1</name>
    <dbReference type="NCBI Taxonomy" id="1336748"/>
    <lineage>
        <taxon>Bacteria</taxon>
        <taxon>Bacillati</taxon>
        <taxon>Mycoplasmatota</taxon>
        <taxon>Mollicutes</taxon>
        <taxon>Entomoplasmatales</taxon>
        <taxon>Spiroplasmataceae</taxon>
        <taxon>Spiroplasma</taxon>
    </lineage>
</organism>
<name>A0A2K9LUR8_SPISQ</name>
<accession>A0A2K9LUR8</accession>
<dbReference type="Proteomes" id="UP000234790">
    <property type="component" value="Chromosome"/>
</dbReference>
<dbReference type="AlphaFoldDB" id="A0A2K9LUR8"/>
<proteinExistence type="predicted"/>
<protein>
    <submittedName>
        <fullName evidence="1">Uncharacterized protein</fullName>
    </submittedName>
</protein>
<keyword evidence="2" id="KW-1185">Reference proteome</keyword>
<dbReference type="RefSeq" id="WP_101780823.1">
    <property type="nucleotide sequence ID" value="NZ_CP025543.1"/>
</dbReference>
<sequence>MTVSKFAPLDFKKIRFKRGRLTFVYSKTVKDFYSLIKKGFISKNKVIKKSNDQEILKSDPSWLVTNKLGIQDFDKIKVLFEETKDIRIGSNNIVCFTINAQTNKNWVKLNLVKLCVKGCGENMKLSSKKLNSQIIFL</sequence>
<evidence type="ECO:0000313" key="2">
    <source>
        <dbReference type="Proteomes" id="UP000234790"/>
    </source>
</evidence>
<dbReference type="EMBL" id="CP025543">
    <property type="protein sequence ID" value="AUM62770.1"/>
    <property type="molecule type" value="Genomic_DNA"/>
</dbReference>
<gene>
    <name evidence="1" type="ORF">SMONO_v1c05210</name>
</gene>
<evidence type="ECO:0000313" key="1">
    <source>
        <dbReference type="EMBL" id="AUM62770.1"/>
    </source>
</evidence>
<dbReference type="KEGG" id="smoo:SMONO_v1c05210"/>